<keyword evidence="6 13" id="KW-0479">Metal-binding</keyword>
<feature type="transmembrane region" description="Helical" evidence="13">
    <location>
        <begin position="744"/>
        <end position="766"/>
    </location>
</feature>
<evidence type="ECO:0000256" key="12">
    <source>
        <dbReference type="ARBA" id="ARBA00023136"/>
    </source>
</evidence>
<dbReference type="InterPro" id="IPR001757">
    <property type="entry name" value="P_typ_ATPase"/>
</dbReference>
<evidence type="ECO:0000259" key="14">
    <source>
        <dbReference type="PROSITE" id="PS50846"/>
    </source>
</evidence>
<dbReference type="Gene3D" id="2.70.150.10">
    <property type="entry name" value="Calcium-transporting ATPase, cytoplasmic transduction domain A"/>
    <property type="match status" value="1"/>
</dbReference>
<dbReference type="InterPro" id="IPR059000">
    <property type="entry name" value="ATPase_P-type_domA"/>
</dbReference>
<feature type="transmembrane region" description="Helical" evidence="13">
    <location>
        <begin position="219"/>
        <end position="238"/>
    </location>
</feature>
<dbReference type="InterPro" id="IPR036163">
    <property type="entry name" value="HMA_dom_sf"/>
</dbReference>
<dbReference type="Pfam" id="PF00122">
    <property type="entry name" value="E1-E2_ATPase"/>
    <property type="match status" value="1"/>
</dbReference>
<feature type="domain" description="HMA" evidence="14">
    <location>
        <begin position="2"/>
        <end position="68"/>
    </location>
</feature>
<dbReference type="GO" id="GO:0005507">
    <property type="term" value="F:copper ion binding"/>
    <property type="evidence" value="ECO:0007669"/>
    <property type="project" value="TreeGrafter"/>
</dbReference>
<evidence type="ECO:0000256" key="8">
    <source>
        <dbReference type="ARBA" id="ARBA00022840"/>
    </source>
</evidence>
<dbReference type="InterPro" id="IPR044492">
    <property type="entry name" value="P_typ_ATPase_HD_dom"/>
</dbReference>
<keyword evidence="8 13" id="KW-0067">ATP-binding</keyword>
<feature type="transmembrane region" description="Helical" evidence="13">
    <location>
        <begin position="372"/>
        <end position="393"/>
    </location>
</feature>
<dbReference type="InterPro" id="IPR023299">
    <property type="entry name" value="ATPase_P-typ_cyto_dom_N"/>
</dbReference>
<comment type="caution">
    <text evidence="15">The sequence shown here is derived from an EMBL/GenBank/DDBJ whole genome shotgun (WGS) entry which is preliminary data.</text>
</comment>
<dbReference type="Gene3D" id="3.30.70.100">
    <property type="match status" value="1"/>
</dbReference>
<gene>
    <name evidence="15" type="ORF">A2801_02635</name>
</gene>
<dbReference type="Pfam" id="PF00702">
    <property type="entry name" value="Hydrolase"/>
    <property type="match status" value="1"/>
</dbReference>
<feature type="transmembrane region" description="Helical" evidence="13">
    <location>
        <begin position="151"/>
        <end position="172"/>
    </location>
</feature>
<dbReference type="STRING" id="1802500.A2801_02635"/>
<evidence type="ECO:0000256" key="5">
    <source>
        <dbReference type="ARBA" id="ARBA00022692"/>
    </source>
</evidence>
<keyword evidence="4 13" id="KW-1003">Cell membrane</keyword>
<dbReference type="PROSITE" id="PS01047">
    <property type="entry name" value="HMA_1"/>
    <property type="match status" value="1"/>
</dbReference>
<comment type="subcellular location">
    <subcellularLocation>
        <location evidence="1">Cell membrane</location>
        <topology evidence="1">Multi-pass membrane protein</topology>
    </subcellularLocation>
</comment>
<evidence type="ECO:0000256" key="3">
    <source>
        <dbReference type="ARBA" id="ARBA00022448"/>
    </source>
</evidence>
<evidence type="ECO:0000256" key="2">
    <source>
        <dbReference type="ARBA" id="ARBA00006024"/>
    </source>
</evidence>
<dbReference type="SFLD" id="SFLDG00002">
    <property type="entry name" value="C1.7:_P-type_atpase_like"/>
    <property type="match status" value="1"/>
</dbReference>
<feature type="transmembrane region" description="Helical" evidence="13">
    <location>
        <begin position="114"/>
        <end position="131"/>
    </location>
</feature>
<dbReference type="PANTHER" id="PTHR43520">
    <property type="entry name" value="ATP7, ISOFORM B"/>
    <property type="match status" value="1"/>
</dbReference>
<feature type="transmembrane region" description="Helical" evidence="13">
    <location>
        <begin position="184"/>
        <end position="207"/>
    </location>
</feature>
<dbReference type="Proteomes" id="UP000177263">
    <property type="component" value="Unassembled WGS sequence"/>
</dbReference>
<evidence type="ECO:0000256" key="9">
    <source>
        <dbReference type="ARBA" id="ARBA00022967"/>
    </source>
</evidence>
<dbReference type="FunFam" id="2.70.150.10:FF:000002">
    <property type="entry name" value="Copper-transporting ATPase 1, putative"/>
    <property type="match status" value="1"/>
</dbReference>
<evidence type="ECO:0000256" key="1">
    <source>
        <dbReference type="ARBA" id="ARBA00004651"/>
    </source>
</evidence>
<dbReference type="AlphaFoldDB" id="A0A1F7YMA2"/>
<evidence type="ECO:0000313" key="15">
    <source>
        <dbReference type="EMBL" id="OGM28403.1"/>
    </source>
</evidence>
<dbReference type="InterPro" id="IPR008250">
    <property type="entry name" value="ATPase_P-typ_transduc_dom_A_sf"/>
</dbReference>
<keyword evidence="12 13" id="KW-0472">Membrane</keyword>
<comment type="similarity">
    <text evidence="2 13">Belongs to the cation transport ATPase (P-type) (TC 3.A.3) family. Type IB subfamily.</text>
</comment>
<dbReference type="EMBL" id="MGGM01000031">
    <property type="protein sequence ID" value="OGM28403.1"/>
    <property type="molecule type" value="Genomic_DNA"/>
</dbReference>
<dbReference type="Pfam" id="PF00403">
    <property type="entry name" value="HMA"/>
    <property type="match status" value="1"/>
</dbReference>
<evidence type="ECO:0000256" key="13">
    <source>
        <dbReference type="RuleBase" id="RU362081"/>
    </source>
</evidence>
<dbReference type="SUPFAM" id="SSF56784">
    <property type="entry name" value="HAD-like"/>
    <property type="match status" value="1"/>
</dbReference>
<dbReference type="GO" id="GO:0016887">
    <property type="term" value="F:ATP hydrolysis activity"/>
    <property type="evidence" value="ECO:0007669"/>
    <property type="project" value="InterPro"/>
</dbReference>
<dbReference type="FunFam" id="3.30.70.100:FF:000005">
    <property type="entry name" value="Copper-exporting P-type ATPase A"/>
    <property type="match status" value="1"/>
</dbReference>
<dbReference type="PROSITE" id="PS01229">
    <property type="entry name" value="COF_2"/>
    <property type="match status" value="1"/>
</dbReference>
<keyword evidence="11" id="KW-0406">Ion transport</keyword>
<feature type="transmembrane region" description="Helical" evidence="13">
    <location>
        <begin position="719"/>
        <end position="738"/>
    </location>
</feature>
<keyword evidence="10 13" id="KW-1133">Transmembrane helix</keyword>
<dbReference type="InterPro" id="IPR023298">
    <property type="entry name" value="ATPase_P-typ_TM_dom_sf"/>
</dbReference>
<feature type="transmembrane region" description="Helical" evidence="13">
    <location>
        <begin position="405"/>
        <end position="428"/>
    </location>
</feature>
<dbReference type="SUPFAM" id="SSF55008">
    <property type="entry name" value="HMA, heavy metal-associated domain"/>
    <property type="match status" value="1"/>
</dbReference>
<proteinExistence type="inferred from homology"/>
<dbReference type="GO" id="GO:0055070">
    <property type="term" value="P:copper ion homeostasis"/>
    <property type="evidence" value="ECO:0007669"/>
    <property type="project" value="TreeGrafter"/>
</dbReference>
<dbReference type="NCBIfam" id="TIGR01511">
    <property type="entry name" value="ATPase-IB1_Cu"/>
    <property type="match status" value="1"/>
</dbReference>
<dbReference type="PRINTS" id="PR00119">
    <property type="entry name" value="CATATPASE"/>
</dbReference>
<dbReference type="GO" id="GO:0005886">
    <property type="term" value="C:plasma membrane"/>
    <property type="evidence" value="ECO:0007669"/>
    <property type="project" value="UniProtKB-SubCell"/>
</dbReference>
<dbReference type="SUPFAM" id="SSF81665">
    <property type="entry name" value="Calcium ATPase, transmembrane domain M"/>
    <property type="match status" value="1"/>
</dbReference>
<dbReference type="Gene3D" id="3.40.50.1000">
    <property type="entry name" value="HAD superfamily/HAD-like"/>
    <property type="match status" value="1"/>
</dbReference>
<evidence type="ECO:0000256" key="4">
    <source>
        <dbReference type="ARBA" id="ARBA00022475"/>
    </source>
</evidence>
<keyword evidence="5 13" id="KW-0812">Transmembrane</keyword>
<dbReference type="SFLD" id="SFLDS00003">
    <property type="entry name" value="Haloacid_Dehalogenase"/>
    <property type="match status" value="1"/>
</dbReference>
<keyword evidence="3" id="KW-0813">Transport</keyword>
<dbReference type="SUPFAM" id="SSF81653">
    <property type="entry name" value="Calcium ATPase, transduction domain A"/>
    <property type="match status" value="1"/>
</dbReference>
<dbReference type="SFLD" id="SFLDF00027">
    <property type="entry name" value="p-type_atpase"/>
    <property type="match status" value="1"/>
</dbReference>
<evidence type="ECO:0000256" key="11">
    <source>
        <dbReference type="ARBA" id="ARBA00023065"/>
    </source>
</evidence>
<dbReference type="FunFam" id="3.40.50.1000:FF:000020">
    <property type="entry name" value="Probable cation-transporting P-type ATPase"/>
    <property type="match status" value="1"/>
</dbReference>
<dbReference type="InterPro" id="IPR036412">
    <property type="entry name" value="HAD-like_sf"/>
</dbReference>
<dbReference type="CDD" id="cd00371">
    <property type="entry name" value="HMA"/>
    <property type="match status" value="1"/>
</dbReference>
<dbReference type="Gene3D" id="3.40.1110.10">
    <property type="entry name" value="Calcium-transporting ATPase, cytoplasmic domain N"/>
    <property type="match status" value="1"/>
</dbReference>
<dbReference type="InterPro" id="IPR006121">
    <property type="entry name" value="HMA_dom"/>
</dbReference>
<sequence length="773" mass="83440">MEHKSLVVSGMHCASCASIIKRKIEKLEGVESCTVNFGTEKAQVSFDPQKVTVAQMNQEIDKLGYSLGSNSTMSHPMNIESHSAHQDHEMMTPISSDTTIKEAKLKELSKLKRHVQIALPMVAVSVFVMAWEIGAEPLNLWPKMPEDLMGFFHHLLPIFATYSLFVIGVPYLQGMIRFFKYRIANMDSLVGIGTSVAFLYSFIVTAFEDILAPFLNTEQNYYDVTIVVIGFITLGKFLEVRSKLRTGEAIEKLLGLQAKHAIVLRGDIEMEVSIEEVMVDDIVIVKPGQKIPVDGVILEGKSSIDESMITGEPIPVDKVPGDTVIGATINKQGSLKIKATKVGSESMLAQIIKMVEEAQGSKAPIERLADQVSAVFVPAVLGIAVGVFTLWLLAGSQFMPLTSAFTLGLLSLVGVLVIACPCAMGLATPTAVIVGVGKAAQNGILIKNAESLEKFTGINFVVLDKTGTLTNGTPVVTDIQPFGSHSEKDVLKLLASLENHSEHPLARAVVDKAKKEEVPLYKVSDFEIIEGKGLTGVIDGTRHYAGNLKLASELKVSVNDEIIERFSSQGKTPVMLMTKEQIIAYIGIADSLRDDAEETIKQLHKQGIKVAMLTGDHKKTAEYIAKLVGIDRVIAEVLPADKAEEIKKLQKEGYKVAMVGDGINDAPALATADVGVAMGTGTDVAIESAGITLLGGHISKLPKAIKLARSTMRIIKQNLFWAFFYNILGIPIAAGALYPFFGILLSPAIAGAAMGFSSVSVVTNSLRLKTIRI</sequence>
<evidence type="ECO:0000313" key="16">
    <source>
        <dbReference type="Proteomes" id="UP000177263"/>
    </source>
</evidence>
<keyword evidence="7 13" id="KW-0547">Nucleotide-binding</keyword>
<dbReference type="NCBIfam" id="TIGR01525">
    <property type="entry name" value="ATPase-IB_hvy"/>
    <property type="match status" value="1"/>
</dbReference>
<evidence type="ECO:0000256" key="7">
    <source>
        <dbReference type="ARBA" id="ARBA00022741"/>
    </source>
</evidence>
<dbReference type="PROSITE" id="PS00154">
    <property type="entry name" value="ATPASE_E1_E2"/>
    <property type="match status" value="1"/>
</dbReference>
<name>A0A1F7YMA2_9BACT</name>
<dbReference type="InterPro" id="IPR017969">
    <property type="entry name" value="Heavy-metal-associated_CS"/>
</dbReference>
<evidence type="ECO:0000256" key="6">
    <source>
        <dbReference type="ARBA" id="ARBA00022723"/>
    </source>
</evidence>
<keyword evidence="9" id="KW-1278">Translocase</keyword>
<protein>
    <submittedName>
        <fullName evidence="15">Copper-translocating P-type ATPase</fullName>
    </submittedName>
</protein>
<dbReference type="CDD" id="cd02094">
    <property type="entry name" value="P-type_ATPase_Cu-like"/>
    <property type="match status" value="1"/>
</dbReference>
<dbReference type="PANTHER" id="PTHR43520:SF8">
    <property type="entry name" value="P-TYPE CU(+) TRANSPORTER"/>
    <property type="match status" value="1"/>
</dbReference>
<dbReference type="GO" id="GO:0005524">
    <property type="term" value="F:ATP binding"/>
    <property type="evidence" value="ECO:0007669"/>
    <property type="project" value="UniProtKB-UniRule"/>
</dbReference>
<dbReference type="GO" id="GO:0043682">
    <property type="term" value="F:P-type divalent copper transporter activity"/>
    <property type="evidence" value="ECO:0007669"/>
    <property type="project" value="TreeGrafter"/>
</dbReference>
<dbReference type="InterPro" id="IPR018303">
    <property type="entry name" value="ATPase_P-typ_P_site"/>
</dbReference>
<dbReference type="InterPro" id="IPR023214">
    <property type="entry name" value="HAD_sf"/>
</dbReference>
<dbReference type="NCBIfam" id="TIGR01494">
    <property type="entry name" value="ATPase_P-type"/>
    <property type="match status" value="1"/>
</dbReference>
<dbReference type="PROSITE" id="PS50846">
    <property type="entry name" value="HMA_2"/>
    <property type="match status" value="1"/>
</dbReference>
<dbReference type="PRINTS" id="PR00943">
    <property type="entry name" value="CUATPASE"/>
</dbReference>
<organism evidence="15 16">
    <name type="scientific">Candidatus Woesebacteria bacterium RIFCSPHIGHO2_01_FULL_41_10</name>
    <dbReference type="NCBI Taxonomy" id="1802500"/>
    <lineage>
        <taxon>Bacteria</taxon>
        <taxon>Candidatus Woeseibacteriota</taxon>
    </lineage>
</organism>
<reference evidence="15 16" key="1">
    <citation type="journal article" date="2016" name="Nat. Commun.">
        <title>Thousands of microbial genomes shed light on interconnected biogeochemical processes in an aquifer system.</title>
        <authorList>
            <person name="Anantharaman K."/>
            <person name="Brown C.T."/>
            <person name="Hug L.A."/>
            <person name="Sharon I."/>
            <person name="Castelle C.J."/>
            <person name="Probst A.J."/>
            <person name="Thomas B.C."/>
            <person name="Singh A."/>
            <person name="Wilkins M.J."/>
            <person name="Karaoz U."/>
            <person name="Brodie E.L."/>
            <person name="Williams K.H."/>
            <person name="Hubbard S.S."/>
            <person name="Banfield J.F."/>
        </authorList>
    </citation>
    <scope>NUCLEOTIDE SEQUENCE [LARGE SCALE GENOMIC DNA]</scope>
</reference>
<evidence type="ECO:0000256" key="10">
    <source>
        <dbReference type="ARBA" id="ARBA00022989"/>
    </source>
</evidence>
<dbReference type="InterPro" id="IPR027256">
    <property type="entry name" value="P-typ_ATPase_IB"/>
</dbReference>
<accession>A0A1F7YMA2</accession>